<sequence>MNMKFGTILPIAFVLFALFSHTYSGRDYCQEEVTMEGKCGKGMIDCMIAIVQKVGKPLIDATCRCDSLGNNNRKCICTYFWCGRKLKRKII</sequence>
<comment type="subcellular location">
    <subcellularLocation>
        <location evidence="1">Secreted</location>
    </subcellularLocation>
</comment>
<organism evidence="6 7">
    <name type="scientific">Arachis hypogaea</name>
    <name type="common">Peanut</name>
    <dbReference type="NCBI Taxonomy" id="3818"/>
    <lineage>
        <taxon>Eukaryota</taxon>
        <taxon>Viridiplantae</taxon>
        <taxon>Streptophyta</taxon>
        <taxon>Embryophyta</taxon>
        <taxon>Tracheophyta</taxon>
        <taxon>Spermatophyta</taxon>
        <taxon>Magnoliopsida</taxon>
        <taxon>eudicotyledons</taxon>
        <taxon>Gunneridae</taxon>
        <taxon>Pentapetalae</taxon>
        <taxon>rosids</taxon>
        <taxon>fabids</taxon>
        <taxon>Fabales</taxon>
        <taxon>Fabaceae</taxon>
        <taxon>Papilionoideae</taxon>
        <taxon>50 kb inversion clade</taxon>
        <taxon>dalbergioids sensu lato</taxon>
        <taxon>Dalbergieae</taxon>
        <taxon>Pterocarpus clade</taxon>
        <taxon>Arachis</taxon>
    </lineage>
</organism>
<protein>
    <submittedName>
        <fullName evidence="6">Uncharacterized protein</fullName>
    </submittedName>
</protein>
<evidence type="ECO:0000256" key="3">
    <source>
        <dbReference type="ARBA" id="ARBA00022525"/>
    </source>
</evidence>
<comment type="similarity">
    <text evidence="2">Belongs to the DEFL family.</text>
</comment>
<dbReference type="GO" id="GO:0007165">
    <property type="term" value="P:signal transduction"/>
    <property type="evidence" value="ECO:0007669"/>
    <property type="project" value="InterPro"/>
</dbReference>
<evidence type="ECO:0000256" key="1">
    <source>
        <dbReference type="ARBA" id="ARBA00004613"/>
    </source>
</evidence>
<dbReference type="GO" id="GO:0005576">
    <property type="term" value="C:extracellular region"/>
    <property type="evidence" value="ECO:0007669"/>
    <property type="project" value="UniProtKB-SubCell"/>
</dbReference>
<keyword evidence="4 5" id="KW-0732">Signal</keyword>
<evidence type="ECO:0000313" key="7">
    <source>
        <dbReference type="Proteomes" id="UP000289738"/>
    </source>
</evidence>
<evidence type="ECO:0000256" key="2">
    <source>
        <dbReference type="ARBA" id="ARBA00006722"/>
    </source>
</evidence>
<feature type="signal peptide" evidence="5">
    <location>
        <begin position="1"/>
        <end position="24"/>
    </location>
</feature>
<keyword evidence="3" id="KW-0964">Secreted</keyword>
<feature type="chain" id="PRO_5019519951" evidence="5">
    <location>
        <begin position="25"/>
        <end position="91"/>
    </location>
</feature>
<dbReference type="AlphaFoldDB" id="A0A445AHY3"/>
<reference evidence="6 7" key="1">
    <citation type="submission" date="2019-01" db="EMBL/GenBank/DDBJ databases">
        <title>Sequencing of cultivated peanut Arachis hypogaea provides insights into genome evolution and oil improvement.</title>
        <authorList>
            <person name="Chen X."/>
        </authorList>
    </citation>
    <scope>NUCLEOTIDE SEQUENCE [LARGE SCALE GENOMIC DNA]</scope>
    <source>
        <strain evidence="7">cv. Fuhuasheng</strain>
        <tissue evidence="6">Leaves</tissue>
    </source>
</reference>
<keyword evidence="7" id="KW-1185">Reference proteome</keyword>
<dbReference type="PANTHER" id="PTHR34450:SF9">
    <property type="entry name" value="DEFENSIN-LIKE PROTEIN 242-RELATED"/>
    <property type="match status" value="1"/>
</dbReference>
<dbReference type="InterPro" id="IPR010682">
    <property type="entry name" value="SCRL"/>
</dbReference>
<dbReference type="PANTHER" id="PTHR34450">
    <property type="entry name" value="DEFENSIN-LIKE PROTEIN 245-RELATED"/>
    <property type="match status" value="1"/>
</dbReference>
<evidence type="ECO:0000256" key="4">
    <source>
        <dbReference type="ARBA" id="ARBA00022729"/>
    </source>
</evidence>
<accession>A0A445AHY3</accession>
<dbReference type="Proteomes" id="UP000289738">
    <property type="component" value="Chromosome B02"/>
</dbReference>
<evidence type="ECO:0000313" key="6">
    <source>
        <dbReference type="EMBL" id="RYR26053.1"/>
    </source>
</evidence>
<gene>
    <name evidence="6" type="ORF">Ahy_B02g060202</name>
</gene>
<name>A0A445AHY3_ARAHY</name>
<proteinExistence type="inferred from homology"/>
<dbReference type="EMBL" id="SDMP01000012">
    <property type="protein sequence ID" value="RYR26053.1"/>
    <property type="molecule type" value="Genomic_DNA"/>
</dbReference>
<evidence type="ECO:0000256" key="5">
    <source>
        <dbReference type="SAM" id="SignalP"/>
    </source>
</evidence>
<comment type="caution">
    <text evidence="6">The sequence shown here is derived from an EMBL/GenBank/DDBJ whole genome shotgun (WGS) entry which is preliminary data.</text>
</comment>